<dbReference type="InterPro" id="IPR002130">
    <property type="entry name" value="Cyclophilin-type_PPIase_dom"/>
</dbReference>
<evidence type="ECO:0000256" key="4">
    <source>
        <dbReference type="ARBA" id="ARBA00023235"/>
    </source>
</evidence>
<evidence type="ECO:0000256" key="1">
    <source>
        <dbReference type="ARBA" id="ARBA00007365"/>
    </source>
</evidence>
<dbReference type="AlphaFoldDB" id="A0A1H9P523"/>
<name>A0A1H9P523_9BURK</name>
<protein>
    <recommendedName>
        <fullName evidence="2">peptidylprolyl isomerase</fullName>
        <ecNumber evidence="2">5.2.1.8</ecNumber>
    </recommendedName>
</protein>
<evidence type="ECO:0000313" key="7">
    <source>
        <dbReference type="Proteomes" id="UP000199766"/>
    </source>
</evidence>
<evidence type="ECO:0000259" key="5">
    <source>
        <dbReference type="PROSITE" id="PS50072"/>
    </source>
</evidence>
<evidence type="ECO:0000256" key="2">
    <source>
        <dbReference type="ARBA" id="ARBA00013194"/>
    </source>
</evidence>
<dbReference type="Pfam" id="PF13946">
    <property type="entry name" value="DUF4214"/>
    <property type="match status" value="1"/>
</dbReference>
<dbReference type="InterPro" id="IPR044665">
    <property type="entry name" value="E_coli_cyclophilin_A-like"/>
</dbReference>
<dbReference type="STRING" id="180197.SAMN02982919_02374"/>
<dbReference type="GO" id="GO:0003755">
    <property type="term" value="F:peptidyl-prolyl cis-trans isomerase activity"/>
    <property type="evidence" value="ECO:0007669"/>
    <property type="project" value="UniProtKB-KW"/>
</dbReference>
<organism evidence="6 7">
    <name type="scientific">Giesbergeria anulus</name>
    <dbReference type="NCBI Taxonomy" id="180197"/>
    <lineage>
        <taxon>Bacteria</taxon>
        <taxon>Pseudomonadati</taxon>
        <taxon>Pseudomonadota</taxon>
        <taxon>Betaproteobacteria</taxon>
        <taxon>Burkholderiales</taxon>
        <taxon>Comamonadaceae</taxon>
        <taxon>Giesbergeria</taxon>
    </lineage>
</organism>
<dbReference type="PANTHER" id="PTHR43246">
    <property type="entry name" value="PEPTIDYL-PROLYL CIS-TRANS ISOMERASE CYP38, CHLOROPLASTIC"/>
    <property type="match status" value="1"/>
</dbReference>
<dbReference type="RefSeq" id="WP_091457886.1">
    <property type="nucleotide sequence ID" value="NZ_FOGD01000008.1"/>
</dbReference>
<accession>A0A1H9P523</accession>
<dbReference type="OrthoDB" id="9807797at2"/>
<gene>
    <name evidence="6" type="ORF">SAMN02982919_02374</name>
</gene>
<dbReference type="EC" id="5.2.1.8" evidence="2"/>
<dbReference type="EMBL" id="FOGD01000008">
    <property type="protein sequence ID" value="SER43346.1"/>
    <property type="molecule type" value="Genomic_DNA"/>
</dbReference>
<dbReference type="PRINTS" id="PR00153">
    <property type="entry name" value="CSAPPISMRASE"/>
</dbReference>
<dbReference type="InterPro" id="IPR029000">
    <property type="entry name" value="Cyclophilin-like_dom_sf"/>
</dbReference>
<keyword evidence="4 6" id="KW-0413">Isomerase</keyword>
<keyword evidence="3" id="KW-0697">Rotamase</keyword>
<dbReference type="Gene3D" id="2.40.100.10">
    <property type="entry name" value="Cyclophilin-like"/>
    <property type="match status" value="1"/>
</dbReference>
<dbReference type="GO" id="GO:0006457">
    <property type="term" value="P:protein folding"/>
    <property type="evidence" value="ECO:0007669"/>
    <property type="project" value="InterPro"/>
</dbReference>
<dbReference type="InterPro" id="IPR025282">
    <property type="entry name" value="DUF4214"/>
</dbReference>
<feature type="domain" description="PPIase cyclophilin-type" evidence="5">
    <location>
        <begin position="13"/>
        <end position="161"/>
    </location>
</feature>
<reference evidence="6 7" key="1">
    <citation type="submission" date="2016-10" db="EMBL/GenBank/DDBJ databases">
        <authorList>
            <person name="de Groot N.N."/>
        </authorList>
    </citation>
    <scope>NUCLEOTIDE SEQUENCE [LARGE SCALE GENOMIC DNA]</scope>
    <source>
        <strain evidence="6 7">ATCC 35958</strain>
    </source>
</reference>
<dbReference type="SUPFAM" id="SSF50891">
    <property type="entry name" value="Cyclophilin-like"/>
    <property type="match status" value="1"/>
</dbReference>
<proteinExistence type="inferred from homology"/>
<evidence type="ECO:0000313" key="6">
    <source>
        <dbReference type="EMBL" id="SER43346.1"/>
    </source>
</evidence>
<comment type="similarity">
    <text evidence="1">Belongs to the cyclophilin-type PPIase family.</text>
</comment>
<evidence type="ECO:0000256" key="3">
    <source>
        <dbReference type="ARBA" id="ARBA00023110"/>
    </source>
</evidence>
<dbReference type="InterPro" id="IPR020892">
    <property type="entry name" value="Cyclophilin-type_PPIase_CS"/>
</dbReference>
<keyword evidence="7" id="KW-1185">Reference proteome</keyword>
<dbReference type="PROSITE" id="PS50072">
    <property type="entry name" value="CSA_PPIASE_2"/>
    <property type="match status" value="1"/>
</dbReference>
<sequence length="368" mass="39199">MPASANNTQVLINTSYGPFTIELYATQAPTTVANFLTYVDENFYDGTLFHRVIDQFMVQGGGMTKALQFKATHNPIALESNNGLLNDRGTIAMARTTVPDSATSQFFVNTVNNTALNYQSASQPGYAVFGKVIDGMDVIDAIENTQTASFSLNGSNYQNFPYPYFLSIYSADRYTPAATLTATSHTLQGNAYGVAVASYSGNRLDYGVKLNSNKTLTVTKIDGQHSSETVADAGRLRFTDGQYAYDLNGNAGKTALLINAAAGLNALTPAIVGAGLNLFDQGLDLQAVAQVVMDTGIFNNVSHSDFVKTVYQHVVGRAPDATAQATFTAMLDNHEVTPAQMLALAANTDLNASSVNLVGLAHMGLAYV</sequence>
<dbReference type="PROSITE" id="PS00170">
    <property type="entry name" value="CSA_PPIASE_1"/>
    <property type="match status" value="1"/>
</dbReference>
<dbReference type="Pfam" id="PF00160">
    <property type="entry name" value="Pro_isomerase"/>
    <property type="match status" value="1"/>
</dbReference>
<dbReference type="Proteomes" id="UP000199766">
    <property type="component" value="Unassembled WGS sequence"/>
</dbReference>